<feature type="region of interest" description="Disordered" evidence="1">
    <location>
        <begin position="48"/>
        <end position="67"/>
    </location>
</feature>
<feature type="compositionally biased region" description="Basic residues" evidence="1">
    <location>
        <begin position="89"/>
        <end position="111"/>
    </location>
</feature>
<feature type="compositionally biased region" description="Low complexity" evidence="1">
    <location>
        <begin position="128"/>
        <end position="147"/>
    </location>
</feature>
<evidence type="ECO:0000313" key="3">
    <source>
        <dbReference type="Proteomes" id="UP000815325"/>
    </source>
</evidence>
<evidence type="ECO:0000256" key="1">
    <source>
        <dbReference type="SAM" id="MobiDB-lite"/>
    </source>
</evidence>
<feature type="region of interest" description="Disordered" evidence="1">
    <location>
        <begin position="326"/>
        <end position="382"/>
    </location>
</feature>
<accession>A0ABQ7GTU2</accession>
<dbReference type="Proteomes" id="UP000815325">
    <property type="component" value="Unassembled WGS sequence"/>
</dbReference>
<sequence length="382" mass="39843">MHSSFHQQSLSESHAWSDRGQESEQEEDEAPSPATIHLPHIVAVANRRRKGGHKQGKHAGPALQLPKLATNSQTIMARGSAHAGPGSPHGHHHLSHLHLHRRPKSHPHLRHPNSPSRPLSHHASNNGLASSRSSLQLQLQQQAASPAFVPPLSPMPPALRPADGQVHAEAKEAKSLTQASSAAAALRGAAQPGAAERGDGTAQAPVSSMTAAAAAAGAEGAGEIGGVAAGAEVDDIDALLAAIGADMEQPGDAGGAAARLESLPCTLCTSAAGDVYMVGLSDVQYMLHKRKLGAEGLAILQRFENSIVQPLDALALKRGLTKDAQRPPMVSIQVPPSPSKASPSNQVNEVLRGCSRKTRLTTHPSTHCPAALQHKHEGQQEE</sequence>
<organism evidence="2 3">
    <name type="scientific">Dunaliella salina</name>
    <name type="common">Green alga</name>
    <name type="synonym">Protococcus salinus</name>
    <dbReference type="NCBI Taxonomy" id="3046"/>
    <lineage>
        <taxon>Eukaryota</taxon>
        <taxon>Viridiplantae</taxon>
        <taxon>Chlorophyta</taxon>
        <taxon>core chlorophytes</taxon>
        <taxon>Chlorophyceae</taxon>
        <taxon>CS clade</taxon>
        <taxon>Chlamydomonadales</taxon>
        <taxon>Dunaliellaceae</taxon>
        <taxon>Dunaliella</taxon>
    </lineage>
</organism>
<evidence type="ECO:0000313" key="2">
    <source>
        <dbReference type="EMBL" id="KAF5838017.1"/>
    </source>
</evidence>
<feature type="compositionally biased region" description="Polar residues" evidence="1">
    <location>
        <begin position="1"/>
        <end position="14"/>
    </location>
</feature>
<feature type="compositionally biased region" description="Polar residues" evidence="1">
    <location>
        <begin position="113"/>
        <end position="127"/>
    </location>
</feature>
<gene>
    <name evidence="2" type="ORF">DUNSADRAFT_3504</name>
</gene>
<reference evidence="2" key="1">
    <citation type="submission" date="2017-08" db="EMBL/GenBank/DDBJ databases">
        <authorList>
            <person name="Polle J.E."/>
            <person name="Barry K."/>
            <person name="Cushman J."/>
            <person name="Schmutz J."/>
            <person name="Tran D."/>
            <person name="Hathwaick L.T."/>
            <person name="Yim W.C."/>
            <person name="Jenkins J."/>
            <person name="Mckie-Krisberg Z.M."/>
            <person name="Prochnik S."/>
            <person name="Lindquist E."/>
            <person name="Dockter R.B."/>
            <person name="Adam C."/>
            <person name="Molina H."/>
            <person name="Bunkerborg J."/>
            <person name="Jin E."/>
            <person name="Buchheim M."/>
            <person name="Magnuson J."/>
        </authorList>
    </citation>
    <scope>NUCLEOTIDE SEQUENCE</scope>
    <source>
        <strain evidence="2">CCAP 19/18</strain>
    </source>
</reference>
<name>A0ABQ7GTU2_DUNSA</name>
<keyword evidence="3" id="KW-1185">Reference proteome</keyword>
<feature type="region of interest" description="Disordered" evidence="1">
    <location>
        <begin position="78"/>
        <end position="206"/>
    </location>
</feature>
<proteinExistence type="predicted"/>
<dbReference type="EMBL" id="MU069594">
    <property type="protein sequence ID" value="KAF5838017.1"/>
    <property type="molecule type" value="Genomic_DNA"/>
</dbReference>
<protein>
    <submittedName>
        <fullName evidence="2">Uncharacterized protein</fullName>
    </submittedName>
</protein>
<feature type="region of interest" description="Disordered" evidence="1">
    <location>
        <begin position="1"/>
        <end position="39"/>
    </location>
</feature>
<feature type="compositionally biased region" description="Basic residues" evidence="1">
    <location>
        <begin position="48"/>
        <end position="57"/>
    </location>
</feature>
<feature type="compositionally biased region" description="Polar residues" evidence="1">
    <location>
        <begin position="339"/>
        <end position="348"/>
    </location>
</feature>
<feature type="compositionally biased region" description="Pro residues" evidence="1">
    <location>
        <begin position="148"/>
        <end position="159"/>
    </location>
</feature>
<feature type="compositionally biased region" description="Low complexity" evidence="1">
    <location>
        <begin position="175"/>
        <end position="195"/>
    </location>
</feature>
<feature type="compositionally biased region" description="Low complexity" evidence="1">
    <location>
        <begin position="79"/>
        <end position="88"/>
    </location>
</feature>
<comment type="caution">
    <text evidence="2">The sequence shown here is derived from an EMBL/GenBank/DDBJ whole genome shotgun (WGS) entry which is preliminary data.</text>
</comment>